<comment type="caution">
    <text evidence="3">The sequence shown here is derived from an EMBL/GenBank/DDBJ whole genome shotgun (WGS) entry which is preliminary data.</text>
</comment>
<gene>
    <name evidence="3" type="ORF">ACFOPQ_05875</name>
</gene>
<evidence type="ECO:0000256" key="1">
    <source>
        <dbReference type="SAM" id="Phobius"/>
    </source>
</evidence>
<feature type="transmembrane region" description="Helical" evidence="1">
    <location>
        <begin position="58"/>
        <end position="79"/>
    </location>
</feature>
<evidence type="ECO:0000313" key="3">
    <source>
        <dbReference type="EMBL" id="MFC3860292.1"/>
    </source>
</evidence>
<feature type="non-terminal residue" evidence="3">
    <location>
        <position position="1"/>
    </location>
</feature>
<dbReference type="RefSeq" id="WP_380076444.1">
    <property type="nucleotide sequence ID" value="NZ_JBHRZF010000060.1"/>
</dbReference>
<dbReference type="SUPFAM" id="SSF53098">
    <property type="entry name" value="Ribonuclease H-like"/>
    <property type="match status" value="1"/>
</dbReference>
<keyword evidence="1" id="KW-1133">Transmembrane helix</keyword>
<keyword evidence="1" id="KW-0472">Membrane</keyword>
<dbReference type="InterPro" id="IPR012337">
    <property type="entry name" value="RNaseH-like_sf"/>
</dbReference>
<dbReference type="EMBL" id="JBHRZF010000060">
    <property type="protein sequence ID" value="MFC3860292.1"/>
    <property type="molecule type" value="Genomic_DNA"/>
</dbReference>
<dbReference type="Proteomes" id="UP001595748">
    <property type="component" value="Unassembled WGS sequence"/>
</dbReference>
<accession>A0ABV8A728</accession>
<dbReference type="InterPro" id="IPR002559">
    <property type="entry name" value="Transposase_11"/>
</dbReference>
<feature type="domain" description="Transposase IS4-like" evidence="2">
    <location>
        <begin position="14"/>
        <end position="64"/>
    </location>
</feature>
<evidence type="ECO:0000313" key="4">
    <source>
        <dbReference type="Proteomes" id="UP001595748"/>
    </source>
</evidence>
<protein>
    <submittedName>
        <fullName evidence="3">Transposase</fullName>
    </submittedName>
</protein>
<proteinExistence type="predicted"/>
<evidence type="ECO:0000259" key="2">
    <source>
        <dbReference type="Pfam" id="PF01609"/>
    </source>
</evidence>
<dbReference type="Pfam" id="PF01609">
    <property type="entry name" value="DDE_Tnp_1"/>
    <property type="match status" value="1"/>
</dbReference>
<name>A0ABV8A728_9DEIO</name>
<sequence length="133" mass="15639">RDGKMKRFHVLDTQPGTARTLVNRHKRRWLIESFFKSAKYDFGLQQTRLRTKTGIKNWLLLVWLSTSLALYQQCLAGMTSARRPAWKLTLVEAAELVCDLLLPFWFENHLLMARHRRKERFNLSHTADLSKAA</sequence>
<keyword evidence="1" id="KW-0812">Transmembrane</keyword>
<reference evidence="4" key="1">
    <citation type="journal article" date="2019" name="Int. J. Syst. Evol. Microbiol.">
        <title>The Global Catalogue of Microorganisms (GCM) 10K type strain sequencing project: providing services to taxonomists for standard genome sequencing and annotation.</title>
        <authorList>
            <consortium name="The Broad Institute Genomics Platform"/>
            <consortium name="The Broad Institute Genome Sequencing Center for Infectious Disease"/>
            <person name="Wu L."/>
            <person name="Ma J."/>
        </authorList>
    </citation>
    <scope>NUCLEOTIDE SEQUENCE [LARGE SCALE GENOMIC DNA]</scope>
    <source>
        <strain evidence="4">CCTCC AB 2013263</strain>
    </source>
</reference>
<keyword evidence="4" id="KW-1185">Reference proteome</keyword>
<organism evidence="3 4">
    <name type="scientific">Deinococcus antarcticus</name>
    <dbReference type="NCBI Taxonomy" id="1298767"/>
    <lineage>
        <taxon>Bacteria</taxon>
        <taxon>Thermotogati</taxon>
        <taxon>Deinococcota</taxon>
        <taxon>Deinococci</taxon>
        <taxon>Deinococcales</taxon>
        <taxon>Deinococcaceae</taxon>
        <taxon>Deinococcus</taxon>
    </lineage>
</organism>